<dbReference type="GO" id="GO:0003676">
    <property type="term" value="F:nucleic acid binding"/>
    <property type="evidence" value="ECO:0007669"/>
    <property type="project" value="InterPro"/>
</dbReference>
<sequence length="67" mass="7830">MQQYVLWAERQAGREFEVPRTSSTACPTDKGGEFTNHEMAAWYQARGIEHVQVRPKRSHLNPCERQQ</sequence>
<dbReference type="AlphaFoldDB" id="A0AAV2YWN4"/>
<accession>A0AAV2YWN4</accession>
<dbReference type="EMBL" id="DAKRPA010000103">
    <property type="protein sequence ID" value="DAZ98565.1"/>
    <property type="molecule type" value="Genomic_DNA"/>
</dbReference>
<proteinExistence type="predicted"/>
<evidence type="ECO:0000313" key="1">
    <source>
        <dbReference type="EMBL" id="DAZ98565.1"/>
    </source>
</evidence>
<reference evidence="1" key="2">
    <citation type="journal article" date="2023" name="Microbiol Resour">
        <title>Decontamination and Annotation of the Draft Genome Sequence of the Oomycete Lagenidium giganteum ARSEF 373.</title>
        <authorList>
            <person name="Morgan W.R."/>
            <person name="Tartar A."/>
        </authorList>
    </citation>
    <scope>NUCLEOTIDE SEQUENCE</scope>
    <source>
        <strain evidence="1">ARSEF 373</strain>
    </source>
</reference>
<dbReference type="Proteomes" id="UP001146120">
    <property type="component" value="Unassembled WGS sequence"/>
</dbReference>
<organism evidence="1 2">
    <name type="scientific">Lagenidium giganteum</name>
    <dbReference type="NCBI Taxonomy" id="4803"/>
    <lineage>
        <taxon>Eukaryota</taxon>
        <taxon>Sar</taxon>
        <taxon>Stramenopiles</taxon>
        <taxon>Oomycota</taxon>
        <taxon>Peronosporomycetes</taxon>
        <taxon>Pythiales</taxon>
        <taxon>Pythiaceae</taxon>
    </lineage>
</organism>
<gene>
    <name evidence="1" type="ORF">N0F65_005749</name>
</gene>
<dbReference type="InterPro" id="IPR036397">
    <property type="entry name" value="RNaseH_sf"/>
</dbReference>
<reference evidence="1" key="1">
    <citation type="submission" date="2022-11" db="EMBL/GenBank/DDBJ databases">
        <authorList>
            <person name="Morgan W.R."/>
            <person name="Tartar A."/>
        </authorList>
    </citation>
    <scope>NUCLEOTIDE SEQUENCE</scope>
    <source>
        <strain evidence="1">ARSEF 373</strain>
    </source>
</reference>
<dbReference type="Gene3D" id="3.30.420.10">
    <property type="entry name" value="Ribonuclease H-like superfamily/Ribonuclease H"/>
    <property type="match status" value="1"/>
</dbReference>
<dbReference type="SUPFAM" id="SSF53098">
    <property type="entry name" value="Ribonuclease H-like"/>
    <property type="match status" value="1"/>
</dbReference>
<dbReference type="InterPro" id="IPR012337">
    <property type="entry name" value="RNaseH-like_sf"/>
</dbReference>
<evidence type="ECO:0008006" key="3">
    <source>
        <dbReference type="Google" id="ProtNLM"/>
    </source>
</evidence>
<evidence type="ECO:0000313" key="2">
    <source>
        <dbReference type="Proteomes" id="UP001146120"/>
    </source>
</evidence>
<name>A0AAV2YWN4_9STRA</name>
<keyword evidence="2" id="KW-1185">Reference proteome</keyword>
<comment type="caution">
    <text evidence="1">The sequence shown here is derived from an EMBL/GenBank/DDBJ whole genome shotgun (WGS) entry which is preliminary data.</text>
</comment>
<protein>
    <recommendedName>
        <fullName evidence="3">Integrase catalytic domain-containing protein</fullName>
    </recommendedName>
</protein>